<comment type="caution">
    <text evidence="1">The sequence shown here is derived from an EMBL/GenBank/DDBJ whole genome shotgun (WGS) entry which is preliminary data.</text>
</comment>
<dbReference type="SUPFAM" id="SSF141694">
    <property type="entry name" value="AF2212/PG0164-like"/>
    <property type="match status" value="1"/>
</dbReference>
<organism evidence="1 2">
    <name type="scientific">Aetokthonos hydrillicola Thurmond2011</name>
    <dbReference type="NCBI Taxonomy" id="2712845"/>
    <lineage>
        <taxon>Bacteria</taxon>
        <taxon>Bacillati</taxon>
        <taxon>Cyanobacteriota</taxon>
        <taxon>Cyanophyceae</taxon>
        <taxon>Nostocales</taxon>
        <taxon>Hapalosiphonaceae</taxon>
        <taxon>Aetokthonos</taxon>
    </lineage>
</organism>
<accession>A0AAP5I9R9</accession>
<sequence>MQSIKAIYENGVFRPLEKPNLNEGESVQITVEYTTRSNPEKILKLAADVYEGLSPADIDEIEEIALQRNNFFAAQTEQ</sequence>
<reference evidence="2" key="1">
    <citation type="journal article" date="2021" name="Science">
        <title>Hunting the eagle killer: A cyanobacterial neurotoxin causes vacuolar myelinopathy.</title>
        <authorList>
            <person name="Breinlinger S."/>
            <person name="Phillips T.J."/>
            <person name="Haram B.N."/>
            <person name="Mares J."/>
            <person name="Martinez Yerena J.A."/>
            <person name="Hrouzek P."/>
            <person name="Sobotka R."/>
            <person name="Henderson W.M."/>
            <person name="Schmieder P."/>
            <person name="Williams S.M."/>
            <person name="Lauderdale J.D."/>
            <person name="Wilde H.D."/>
            <person name="Gerrin W."/>
            <person name="Kust A."/>
            <person name="Washington J.W."/>
            <person name="Wagner C."/>
            <person name="Geier B."/>
            <person name="Liebeke M."/>
            <person name="Enke H."/>
            <person name="Niedermeyer T.H.J."/>
            <person name="Wilde S.B."/>
        </authorList>
    </citation>
    <scope>NUCLEOTIDE SEQUENCE [LARGE SCALE GENOMIC DNA]</scope>
    <source>
        <strain evidence="2">Thurmond2011</strain>
    </source>
</reference>
<dbReference type="Proteomes" id="UP000667802">
    <property type="component" value="Unassembled WGS sequence"/>
</dbReference>
<dbReference type="InterPro" id="IPR024069">
    <property type="entry name" value="AF2212-like_dom_sf"/>
</dbReference>
<name>A0AAP5I9R9_9CYAN</name>
<dbReference type="EMBL" id="JAALHA020000007">
    <property type="protein sequence ID" value="MDR9896172.1"/>
    <property type="molecule type" value="Genomic_DNA"/>
</dbReference>
<dbReference type="AlphaFoldDB" id="A0AAP5I9R9"/>
<keyword evidence="2" id="KW-1185">Reference proteome</keyword>
<dbReference type="Gene3D" id="4.10.1150.10">
    <property type="entry name" value="AF2212/PG0164-like"/>
    <property type="match status" value="1"/>
</dbReference>
<dbReference type="InterPro" id="IPR008203">
    <property type="entry name" value="AF2212-like"/>
</dbReference>
<dbReference type="Pfam" id="PF01954">
    <property type="entry name" value="AF2212-like"/>
    <property type="match status" value="1"/>
</dbReference>
<dbReference type="RefSeq" id="WP_208349393.1">
    <property type="nucleotide sequence ID" value="NZ_JAALHA020000007.1"/>
</dbReference>
<proteinExistence type="predicted"/>
<evidence type="ECO:0000313" key="2">
    <source>
        <dbReference type="Proteomes" id="UP000667802"/>
    </source>
</evidence>
<gene>
    <name evidence="1" type="ORF">G7B40_016615</name>
</gene>
<protein>
    <submittedName>
        <fullName evidence="1">Antitoxin family protein</fullName>
    </submittedName>
</protein>
<evidence type="ECO:0000313" key="1">
    <source>
        <dbReference type="EMBL" id="MDR9896172.1"/>
    </source>
</evidence>